<keyword evidence="4" id="KW-0326">Glycosidase</keyword>
<dbReference type="InterPro" id="IPR001764">
    <property type="entry name" value="Glyco_hydro_3_N"/>
</dbReference>
<sequence>MKEISASSAKKAKELLKQMSMEEKLYQLSGCMIFDIDETYDQCRNPLYGNYRSAGHFMHWKRKEPAAPSEVAARINQDIRASIEAQPHGIPPLIHEEALHGAQWGMATMFPQPIGMASSFDDELVQEIEEIIGKECVAVGVRQVLSPVVNIARDCRWGRLMETFGEDVLLSSNMGAAMCKGIRKNGVIATLKHYADNYSYGGRDSNSSDSSERVMREVYLPPFEKCIKEGDALSVMAAYNSWNGVPCSCSRELLTDILREEWKFPGFVVSDYKGVEGVCSSHHMTEEEYQAAALCVKAGLDVNLPAASGFSLLKKAVKEKILSHEDVDKAVYHVLTVKFEIGLFEQPFGDEKEAEKIVRCEAHKKTALEAARESIILFKNENVLPFDRNRTCRVGVFGASAAEVPLGRNYSGPYKRRWEAQDAKTPLQFLKEYLGEDTEVVYSPDFDEELAKGCSATLYFTTIIEGEGLDRCNICLPSDAMVQQVDGGGLIVDKAEASVFGNQEEDIRKMFHTNRNSAVILLNGSPVDMTGWINSASAVLEAWYPGEQGAQAICEILFGDYSPSGKIPVSVPKNVGQLPLFYAHKPSGRGYHYNENDGNPFYPFGYGLSYTTFGFGSFSRCIKEGEILISFVLENTGHYDGTEVVQVYVSGRNCDVVMPVKELKAYRRVTLKAGEKEKVCITLPAASFQYYNQGMKYGLHNGDFTVMTGNSSENMFNEFSVKIREGKIFLKDSEQKRSNQL</sequence>
<dbReference type="InterPro" id="IPR002772">
    <property type="entry name" value="Glyco_hydro_3_C"/>
</dbReference>
<evidence type="ECO:0000256" key="3">
    <source>
        <dbReference type="ARBA" id="ARBA00023277"/>
    </source>
</evidence>
<dbReference type="Gene3D" id="3.20.20.300">
    <property type="entry name" value="Glycoside hydrolase, family 3, N-terminal domain"/>
    <property type="match status" value="1"/>
</dbReference>
<accession>A0ABX3AAG5</accession>
<gene>
    <name evidence="6" type="ORF">BEI63_30255</name>
</gene>
<name>A0ABX3AAG5_9FIRM</name>
<dbReference type="InterPro" id="IPR017853">
    <property type="entry name" value="GH"/>
</dbReference>
<dbReference type="PANTHER" id="PTHR42715:SF10">
    <property type="entry name" value="BETA-GLUCOSIDASE"/>
    <property type="match status" value="1"/>
</dbReference>
<comment type="caution">
    <text evidence="6">The sequence shown here is derived from an EMBL/GenBank/DDBJ whole genome shotgun (WGS) entry which is preliminary data.</text>
</comment>
<dbReference type="InterPro" id="IPR019800">
    <property type="entry name" value="Glyco_hydro_3_AS"/>
</dbReference>
<dbReference type="SMART" id="SM01217">
    <property type="entry name" value="Fn3_like"/>
    <property type="match status" value="1"/>
</dbReference>
<dbReference type="SUPFAM" id="SSF51445">
    <property type="entry name" value="(Trans)glycosidases"/>
    <property type="match status" value="1"/>
</dbReference>
<keyword evidence="3" id="KW-0119">Carbohydrate metabolism</keyword>
<organism evidence="6 7">
    <name type="scientific">Eisenbergiella tayi</name>
    <dbReference type="NCBI Taxonomy" id="1432052"/>
    <lineage>
        <taxon>Bacteria</taxon>
        <taxon>Bacillati</taxon>
        <taxon>Bacillota</taxon>
        <taxon>Clostridia</taxon>
        <taxon>Lachnospirales</taxon>
        <taxon>Lachnospiraceae</taxon>
        <taxon>Eisenbergiella</taxon>
    </lineage>
</organism>
<dbReference type="Proteomes" id="UP000094869">
    <property type="component" value="Unassembled WGS sequence"/>
</dbReference>
<dbReference type="Gene3D" id="3.40.50.1700">
    <property type="entry name" value="Glycoside hydrolase family 3 C-terminal domain"/>
    <property type="match status" value="1"/>
</dbReference>
<dbReference type="Pfam" id="PF14310">
    <property type="entry name" value="Fn3-like"/>
    <property type="match status" value="1"/>
</dbReference>
<dbReference type="Pfam" id="PF00933">
    <property type="entry name" value="Glyco_hydro_3"/>
    <property type="match status" value="1"/>
</dbReference>
<dbReference type="InterPro" id="IPR026891">
    <property type="entry name" value="Fn3-like"/>
</dbReference>
<dbReference type="InterPro" id="IPR013783">
    <property type="entry name" value="Ig-like_fold"/>
</dbReference>
<evidence type="ECO:0000313" key="6">
    <source>
        <dbReference type="EMBL" id="ODR45029.1"/>
    </source>
</evidence>
<protein>
    <recommendedName>
        <fullName evidence="5">Fibronectin type III-like domain-containing protein</fullName>
    </recommendedName>
</protein>
<comment type="similarity">
    <text evidence="1 4">Belongs to the glycosyl hydrolase 3 family.</text>
</comment>
<dbReference type="PRINTS" id="PR00133">
    <property type="entry name" value="GLHYDRLASE3"/>
</dbReference>
<dbReference type="InterPro" id="IPR036962">
    <property type="entry name" value="Glyco_hydro_3_N_sf"/>
</dbReference>
<dbReference type="Pfam" id="PF01915">
    <property type="entry name" value="Glyco_hydro_3_C"/>
    <property type="match status" value="1"/>
</dbReference>
<feature type="domain" description="Fibronectin type III-like" evidence="5">
    <location>
        <begin position="643"/>
        <end position="712"/>
    </location>
</feature>
<evidence type="ECO:0000256" key="2">
    <source>
        <dbReference type="ARBA" id="ARBA00022801"/>
    </source>
</evidence>
<evidence type="ECO:0000256" key="4">
    <source>
        <dbReference type="RuleBase" id="RU361161"/>
    </source>
</evidence>
<keyword evidence="2 4" id="KW-0378">Hydrolase</keyword>
<keyword evidence="7" id="KW-1185">Reference proteome</keyword>
<dbReference type="InterPro" id="IPR050288">
    <property type="entry name" value="Cellulose_deg_GH3"/>
</dbReference>
<dbReference type="SUPFAM" id="SSF52279">
    <property type="entry name" value="Beta-D-glucan exohydrolase, C-terminal domain"/>
    <property type="match status" value="1"/>
</dbReference>
<dbReference type="RefSeq" id="WP_069408883.1">
    <property type="nucleotide sequence ID" value="NZ_DBFYTW010000272.1"/>
</dbReference>
<dbReference type="InterPro" id="IPR036881">
    <property type="entry name" value="Glyco_hydro_3_C_sf"/>
</dbReference>
<evidence type="ECO:0000313" key="7">
    <source>
        <dbReference type="Proteomes" id="UP000094869"/>
    </source>
</evidence>
<reference evidence="6 7" key="1">
    <citation type="submission" date="2016-08" db="EMBL/GenBank/DDBJ databases">
        <title>Characterization of Isolates of Eisenbergiella tayi Derived from Blood Cultures, Using Whole Genome Sequencing.</title>
        <authorList>
            <person name="Bernier A.-M."/>
            <person name="Burdz T."/>
            <person name="Wiebe D."/>
            <person name="Bernard K."/>
        </authorList>
    </citation>
    <scope>NUCLEOTIDE SEQUENCE [LARGE SCALE GENOMIC DNA]</scope>
    <source>
        <strain evidence="6 7">NML120146</strain>
    </source>
</reference>
<dbReference type="PANTHER" id="PTHR42715">
    <property type="entry name" value="BETA-GLUCOSIDASE"/>
    <property type="match status" value="1"/>
</dbReference>
<evidence type="ECO:0000256" key="1">
    <source>
        <dbReference type="ARBA" id="ARBA00005336"/>
    </source>
</evidence>
<dbReference type="PROSITE" id="PS00775">
    <property type="entry name" value="GLYCOSYL_HYDROL_F3"/>
    <property type="match status" value="1"/>
</dbReference>
<dbReference type="Gene3D" id="2.60.40.10">
    <property type="entry name" value="Immunoglobulins"/>
    <property type="match status" value="1"/>
</dbReference>
<evidence type="ECO:0000259" key="5">
    <source>
        <dbReference type="SMART" id="SM01217"/>
    </source>
</evidence>
<proteinExistence type="inferred from homology"/>
<dbReference type="EMBL" id="MEHD01000054">
    <property type="protein sequence ID" value="ODR45029.1"/>
    <property type="molecule type" value="Genomic_DNA"/>
</dbReference>